<name>A0A0E9T1P3_ANGAN</name>
<feature type="region of interest" description="Disordered" evidence="1">
    <location>
        <begin position="29"/>
        <end position="50"/>
    </location>
</feature>
<accession>A0A0E9T1P3</accession>
<reference evidence="2" key="1">
    <citation type="submission" date="2014-11" db="EMBL/GenBank/DDBJ databases">
        <authorList>
            <person name="Amaro Gonzalez C."/>
        </authorList>
    </citation>
    <scope>NUCLEOTIDE SEQUENCE</scope>
</reference>
<reference evidence="2" key="2">
    <citation type="journal article" date="2015" name="Fish Shellfish Immunol.">
        <title>Early steps in the European eel (Anguilla anguilla)-Vibrio vulnificus interaction in the gills: Role of the RtxA13 toxin.</title>
        <authorList>
            <person name="Callol A."/>
            <person name="Pajuelo D."/>
            <person name="Ebbesson L."/>
            <person name="Teles M."/>
            <person name="MacKenzie S."/>
            <person name="Amaro C."/>
        </authorList>
    </citation>
    <scope>NUCLEOTIDE SEQUENCE</scope>
</reference>
<feature type="compositionally biased region" description="Polar residues" evidence="1">
    <location>
        <begin position="29"/>
        <end position="44"/>
    </location>
</feature>
<evidence type="ECO:0000256" key="1">
    <source>
        <dbReference type="SAM" id="MobiDB-lite"/>
    </source>
</evidence>
<protein>
    <submittedName>
        <fullName evidence="2">Uncharacterized protein</fullName>
    </submittedName>
</protein>
<dbReference type="EMBL" id="GBXM01061113">
    <property type="protein sequence ID" value="JAH47464.1"/>
    <property type="molecule type" value="Transcribed_RNA"/>
</dbReference>
<evidence type="ECO:0000313" key="2">
    <source>
        <dbReference type="EMBL" id="JAH47464.1"/>
    </source>
</evidence>
<organism evidence="2">
    <name type="scientific">Anguilla anguilla</name>
    <name type="common">European freshwater eel</name>
    <name type="synonym">Muraena anguilla</name>
    <dbReference type="NCBI Taxonomy" id="7936"/>
    <lineage>
        <taxon>Eukaryota</taxon>
        <taxon>Metazoa</taxon>
        <taxon>Chordata</taxon>
        <taxon>Craniata</taxon>
        <taxon>Vertebrata</taxon>
        <taxon>Euteleostomi</taxon>
        <taxon>Actinopterygii</taxon>
        <taxon>Neopterygii</taxon>
        <taxon>Teleostei</taxon>
        <taxon>Anguilliformes</taxon>
        <taxon>Anguillidae</taxon>
        <taxon>Anguilla</taxon>
    </lineage>
</organism>
<sequence>MTSPSMAILKKDYNRNLFVKVPLEWSPAQLQEESAPQKSATSDIVSKWKE</sequence>
<dbReference type="AlphaFoldDB" id="A0A0E9T1P3"/>
<proteinExistence type="predicted"/>